<dbReference type="AlphaFoldDB" id="A0A6C0L910"/>
<protein>
    <submittedName>
        <fullName evidence="2">Uncharacterized protein</fullName>
    </submittedName>
</protein>
<evidence type="ECO:0000313" key="2">
    <source>
        <dbReference type="EMBL" id="QHU27073.1"/>
    </source>
</evidence>
<name>A0A6C0L910_9ZZZZ</name>
<reference evidence="2" key="1">
    <citation type="journal article" date="2020" name="Nature">
        <title>Giant virus diversity and host interactions through global metagenomics.</title>
        <authorList>
            <person name="Schulz F."/>
            <person name="Roux S."/>
            <person name="Paez-Espino D."/>
            <person name="Jungbluth S."/>
            <person name="Walsh D.A."/>
            <person name="Denef V.J."/>
            <person name="McMahon K.D."/>
            <person name="Konstantinidis K.T."/>
            <person name="Eloe-Fadrosh E.A."/>
            <person name="Kyrpides N.C."/>
            <person name="Woyke T."/>
        </authorList>
    </citation>
    <scope>NUCLEOTIDE SEQUENCE</scope>
    <source>
        <strain evidence="2">GVMAG-M-3300027763-16</strain>
    </source>
</reference>
<sequence>MTIKRIPTKGLMVNPKFSTIYKDYQKLNDTECKNLLSYLYKGTSDKWVNPLTDKELNRNSKIIISFLSFIYYYLDDGSIVSIEGYDLSYREHVLNFIDEVHLYEKGRVSTTVISASARSPSPTRGTAQAARGTARSPSPARGTSQAARGAPAVPVKAKSSSSSAKMSYSSPTIYKTAQSMVVRNDTSHKLSKDQCIIFAKEIRKLKKGLTKEQIKDLKIKNPITSKEIGFKSPIFQRLLFKCYNNFDDDNVKRAISKVISKKFLEDLNTQIGDIQKDQRTAAEKASETKRLAEEKRKAAAQAAAQAAIDEEKRIRAANKPICDKYIDDYMKDFHKCCDKLESECDKNGVLSEYKYITDVVNAIVVVIFTKYLHLNYYYDDLYKNYKFDTPLPVNLIMYDDEMKEYCDSIGVDPGDKIIEISDKVIYQHNDFQQDISKTLIDTILRNDESYNGNTLLNRQYVFNMRKDGDRYFVNPALSYNKYNQLKIIEYIPMLTYRTLPFPATLEFAKKQFGFKQFNYNITNSGLPRNIFVTTEEVLRRHAPFNELLKEINKRLAKMPKIKEIRKEATYRYDFYEGTLQGMERQSFGTNDEIRRNILYSLNAQASNYVNRAPNYYRNIFYNYKYTGMLPIFSWIPLNKKDSQSSYNICKLAAIFRWQPYGYDKNARFRTLGDAYKNYGIAPYSKMLNEVIYKVISKANSSVLDIPNIDYEKDRLIHRVKETVGVYKNMDIDDQYVNNNVYFYHGTANRLHTMKDRNNDIEILGFLSTSLNIYTASYYSEAATRGAGYIYIIECDDKKTYINLNDQLFQFILLPNSIIRILYEFDRGAHTIIMCRLIMTPTKEENHELYNKLLGISQPARKSDSDDAAAGISTGGIYSMKQIKEKLKDSVAHASHTNTIIKPQKDVRKIGDMPADIREYYGLTDEKDNKHVDINNGCHVRLISRKVVDRMIENSK</sequence>
<feature type="region of interest" description="Disordered" evidence="1">
    <location>
        <begin position="114"/>
        <end position="158"/>
    </location>
</feature>
<dbReference type="EMBL" id="MN740451">
    <property type="protein sequence ID" value="QHU27073.1"/>
    <property type="molecule type" value="Genomic_DNA"/>
</dbReference>
<organism evidence="2">
    <name type="scientific">viral metagenome</name>
    <dbReference type="NCBI Taxonomy" id="1070528"/>
    <lineage>
        <taxon>unclassified sequences</taxon>
        <taxon>metagenomes</taxon>
        <taxon>organismal metagenomes</taxon>
    </lineage>
</organism>
<proteinExistence type="predicted"/>
<evidence type="ECO:0000256" key="1">
    <source>
        <dbReference type="SAM" id="MobiDB-lite"/>
    </source>
</evidence>
<feature type="compositionally biased region" description="Low complexity" evidence="1">
    <location>
        <begin position="123"/>
        <end position="135"/>
    </location>
</feature>
<accession>A0A6C0L910</accession>